<evidence type="ECO:0000313" key="1">
    <source>
        <dbReference type="EMBL" id="SDJ18833.1"/>
    </source>
</evidence>
<dbReference type="RefSeq" id="WP_093153441.1">
    <property type="nucleotide sequence ID" value="NZ_FNEK01000013.1"/>
</dbReference>
<sequence length="666" mass="71779">MYAQRPPEERIDRYAGPYERWVFSEELGRPYAFPAIRQPEARHMAAILEGDGDPSQMKDAETRLPPLWPPQAAGHAVTPFVFRNDNEVDLSPDRALAKRLGTLTAPDLSPRVRLNMPLDAASWVETYAPETPAAQWRRPARTPKAILGVIDNGLPFAHRAFLDTNGKTRISHLWLQSARALPSDRVPVGREITNGEIDALRTAHGADERRLYRSVGAIDGDMPEVGRLLDHHATHGGHILGLAGGNGARLPGPELGDDIQIVAVQLPNTVAWDTSGFGKEMFMLSALHYIFARASEIARDCGVAGELPLVVNFSYGWSAGRHDGRSEMEAAIQQMLARRRQVQPETAVVMPTGNTFDSDMHARVAASDFEEGTARVGWRLLPDDRTSSYLEIWLPEEFDPQGWQVRLIPPPGSGPLTGTAIDISADPELDPVGDLRRFVELERDGHNLGQLSVDFHRGSRWRVIVAMIPTAETGTDRRLPSGLWTIEIARGHGTPIGESEALYLWLQRDDDPRALGMGGRQSHLEGASGMVRGFGCLSAICSAPDATRVAGLQGGTGQPAAYSSGGGLDRLSGNPVAWGAQPDFAALSDQGPSRPGLPSLGTISGSGARLVGTSAAAALASRWMVSNAASGKALQDGLAPLPLLPPGDARILRAARLGRGRVPIEL</sequence>
<dbReference type="Proteomes" id="UP000199382">
    <property type="component" value="Unassembled WGS sequence"/>
</dbReference>
<name>A0A1G8RPK7_9RHOB</name>
<organism evidence="1 2">
    <name type="scientific">Aliiruegeria lutimaris</name>
    <dbReference type="NCBI Taxonomy" id="571298"/>
    <lineage>
        <taxon>Bacteria</taxon>
        <taxon>Pseudomonadati</taxon>
        <taxon>Pseudomonadota</taxon>
        <taxon>Alphaproteobacteria</taxon>
        <taxon>Rhodobacterales</taxon>
        <taxon>Roseobacteraceae</taxon>
        <taxon>Aliiruegeria</taxon>
    </lineage>
</organism>
<dbReference type="GO" id="GO:0006508">
    <property type="term" value="P:proteolysis"/>
    <property type="evidence" value="ECO:0007669"/>
    <property type="project" value="InterPro"/>
</dbReference>
<evidence type="ECO:0008006" key="3">
    <source>
        <dbReference type="Google" id="ProtNLM"/>
    </source>
</evidence>
<gene>
    <name evidence="1" type="ORF">SAMN04488026_101375</name>
</gene>
<reference evidence="1 2" key="1">
    <citation type="submission" date="2016-10" db="EMBL/GenBank/DDBJ databases">
        <authorList>
            <person name="de Groot N.N."/>
        </authorList>
    </citation>
    <scope>NUCLEOTIDE SEQUENCE [LARGE SCALE GENOMIC DNA]</scope>
    <source>
        <strain evidence="1 2">DSM 25294</strain>
    </source>
</reference>
<dbReference type="EMBL" id="FNEK01000013">
    <property type="protein sequence ID" value="SDJ18833.1"/>
    <property type="molecule type" value="Genomic_DNA"/>
</dbReference>
<dbReference type="Gene3D" id="3.40.50.200">
    <property type="entry name" value="Peptidase S8/S53 domain"/>
    <property type="match status" value="1"/>
</dbReference>
<evidence type="ECO:0000313" key="2">
    <source>
        <dbReference type="Proteomes" id="UP000199382"/>
    </source>
</evidence>
<dbReference type="InterPro" id="IPR036852">
    <property type="entry name" value="Peptidase_S8/S53_dom_sf"/>
</dbReference>
<proteinExistence type="predicted"/>
<keyword evidence="2" id="KW-1185">Reference proteome</keyword>
<accession>A0A1G8RPK7</accession>
<dbReference type="GO" id="GO:0004252">
    <property type="term" value="F:serine-type endopeptidase activity"/>
    <property type="evidence" value="ECO:0007669"/>
    <property type="project" value="InterPro"/>
</dbReference>
<dbReference type="AlphaFoldDB" id="A0A1G8RPK7"/>
<protein>
    <recommendedName>
        <fullName evidence="3">Subtilase family protein</fullName>
    </recommendedName>
</protein>
<dbReference type="STRING" id="571298.SAMN04488026_101375"/>
<dbReference type="Gene3D" id="2.60.120.1290">
    <property type="match status" value="1"/>
</dbReference>
<dbReference type="SUPFAM" id="SSF52743">
    <property type="entry name" value="Subtilisin-like"/>
    <property type="match status" value="1"/>
</dbReference>